<feature type="transmembrane region" description="Helical" evidence="7">
    <location>
        <begin position="234"/>
        <end position="257"/>
    </location>
</feature>
<dbReference type="Pfam" id="PF12911">
    <property type="entry name" value="OppC_N"/>
    <property type="match status" value="1"/>
</dbReference>
<dbReference type="InterPro" id="IPR025966">
    <property type="entry name" value="OppC_N"/>
</dbReference>
<dbReference type="Gene3D" id="1.10.3720.10">
    <property type="entry name" value="MetI-like"/>
    <property type="match status" value="1"/>
</dbReference>
<dbReference type="CDD" id="cd06261">
    <property type="entry name" value="TM_PBP2"/>
    <property type="match status" value="1"/>
</dbReference>
<keyword evidence="3" id="KW-1003">Cell membrane</keyword>
<dbReference type="PANTHER" id="PTHR43386">
    <property type="entry name" value="OLIGOPEPTIDE TRANSPORT SYSTEM PERMEASE PROTEIN APPC"/>
    <property type="match status" value="1"/>
</dbReference>
<feature type="domain" description="ABC transmembrane type-1" evidence="8">
    <location>
        <begin position="113"/>
        <end position="302"/>
    </location>
</feature>
<keyword evidence="6 7" id="KW-0472">Membrane</keyword>
<feature type="transmembrane region" description="Helical" evidence="7">
    <location>
        <begin position="117"/>
        <end position="143"/>
    </location>
</feature>
<dbReference type="PANTHER" id="PTHR43386:SF25">
    <property type="entry name" value="PEPTIDE ABC TRANSPORTER PERMEASE PROTEIN"/>
    <property type="match status" value="1"/>
</dbReference>
<keyword evidence="4 7" id="KW-0812">Transmembrane</keyword>
<evidence type="ECO:0000256" key="1">
    <source>
        <dbReference type="ARBA" id="ARBA00004651"/>
    </source>
</evidence>
<evidence type="ECO:0000256" key="4">
    <source>
        <dbReference type="ARBA" id="ARBA00022692"/>
    </source>
</evidence>
<evidence type="ECO:0000313" key="9">
    <source>
        <dbReference type="EMBL" id="GAA0607873.1"/>
    </source>
</evidence>
<dbReference type="InterPro" id="IPR000515">
    <property type="entry name" value="MetI-like"/>
</dbReference>
<keyword evidence="2 7" id="KW-0813">Transport</keyword>
<comment type="similarity">
    <text evidence="7">Belongs to the binding-protein-dependent transport system permease family.</text>
</comment>
<reference evidence="10" key="1">
    <citation type="journal article" date="2019" name="Int. J. Syst. Evol. Microbiol.">
        <title>The Global Catalogue of Microorganisms (GCM) 10K type strain sequencing project: providing services to taxonomists for standard genome sequencing and annotation.</title>
        <authorList>
            <consortium name="The Broad Institute Genomics Platform"/>
            <consortium name="The Broad Institute Genome Sequencing Center for Infectious Disease"/>
            <person name="Wu L."/>
            <person name="Ma J."/>
        </authorList>
    </citation>
    <scope>NUCLEOTIDE SEQUENCE [LARGE SCALE GENOMIC DNA]</scope>
    <source>
        <strain evidence="10">JCM 9933</strain>
    </source>
</reference>
<dbReference type="RefSeq" id="WP_343898285.1">
    <property type="nucleotide sequence ID" value="NZ_BAAAFZ010000124.1"/>
</dbReference>
<protein>
    <submittedName>
        <fullName evidence="9">ABC transporter permease</fullName>
    </submittedName>
</protein>
<comment type="subcellular location">
    <subcellularLocation>
        <location evidence="1 7">Cell membrane</location>
        <topology evidence="1 7">Multi-pass membrane protein</topology>
    </subcellularLocation>
</comment>
<accession>A0ABP3RCE6</accession>
<gene>
    <name evidence="9" type="ORF">GCM10009416_50870</name>
</gene>
<feature type="transmembrane region" description="Helical" evidence="7">
    <location>
        <begin position="51"/>
        <end position="73"/>
    </location>
</feature>
<feature type="transmembrane region" description="Helical" evidence="7">
    <location>
        <begin position="278"/>
        <end position="301"/>
    </location>
</feature>
<evidence type="ECO:0000313" key="10">
    <source>
        <dbReference type="Proteomes" id="UP001501588"/>
    </source>
</evidence>
<keyword evidence="5 7" id="KW-1133">Transmembrane helix</keyword>
<keyword evidence="10" id="KW-1185">Reference proteome</keyword>
<evidence type="ECO:0000256" key="7">
    <source>
        <dbReference type="RuleBase" id="RU363032"/>
    </source>
</evidence>
<dbReference type="Proteomes" id="UP001501588">
    <property type="component" value="Unassembled WGS sequence"/>
</dbReference>
<evidence type="ECO:0000256" key="2">
    <source>
        <dbReference type="ARBA" id="ARBA00022448"/>
    </source>
</evidence>
<dbReference type="SUPFAM" id="SSF161098">
    <property type="entry name" value="MetI-like"/>
    <property type="match status" value="1"/>
</dbReference>
<dbReference type="Pfam" id="PF00528">
    <property type="entry name" value="BPD_transp_1"/>
    <property type="match status" value="1"/>
</dbReference>
<dbReference type="PROSITE" id="PS50928">
    <property type="entry name" value="ABC_TM1"/>
    <property type="match status" value="1"/>
</dbReference>
<sequence>MSSAIDQARMGAAAPAPTAAEAELAVQARQAPERSRGYWAGVWRRVRRDPVTIVCAAILLLMLLAIVFAPLLAPHDPYQGSMIRRLRAIGTPGYLLGTDELGRDILSRLLYGGRLSWFIGIVPVVLAFCIGTVLGVLAGYAGGRVNMLIMRTTDVFYAFPSVLLAVAISGALGAGIFNAILALTLVFVPPIIRVAESVTQGVRNLDFVDAARASGAGGFTVVRVHVLGNVLGPIFVYATSLISVCMILASGLSFLGLGTKPPEPEWGLMLNTLRTAIYVQPWVAVLPGACIFVTSICFNLLSDGLRQAMDVKG</sequence>
<comment type="caution">
    <text evidence="9">The sequence shown here is derived from an EMBL/GenBank/DDBJ whole genome shotgun (WGS) entry which is preliminary data.</text>
</comment>
<proteinExistence type="inferred from homology"/>
<organism evidence="9 10">
    <name type="scientific">Craurococcus roseus</name>
    <dbReference type="NCBI Taxonomy" id="77585"/>
    <lineage>
        <taxon>Bacteria</taxon>
        <taxon>Pseudomonadati</taxon>
        <taxon>Pseudomonadota</taxon>
        <taxon>Alphaproteobacteria</taxon>
        <taxon>Acetobacterales</taxon>
        <taxon>Acetobacteraceae</taxon>
        <taxon>Craurococcus</taxon>
    </lineage>
</organism>
<evidence type="ECO:0000256" key="3">
    <source>
        <dbReference type="ARBA" id="ARBA00022475"/>
    </source>
</evidence>
<dbReference type="EMBL" id="BAAAFZ010000124">
    <property type="protein sequence ID" value="GAA0607873.1"/>
    <property type="molecule type" value="Genomic_DNA"/>
</dbReference>
<feature type="transmembrane region" description="Helical" evidence="7">
    <location>
        <begin position="155"/>
        <end position="188"/>
    </location>
</feature>
<evidence type="ECO:0000256" key="5">
    <source>
        <dbReference type="ARBA" id="ARBA00022989"/>
    </source>
</evidence>
<evidence type="ECO:0000256" key="6">
    <source>
        <dbReference type="ARBA" id="ARBA00023136"/>
    </source>
</evidence>
<evidence type="ECO:0000259" key="8">
    <source>
        <dbReference type="PROSITE" id="PS50928"/>
    </source>
</evidence>
<dbReference type="InterPro" id="IPR035906">
    <property type="entry name" value="MetI-like_sf"/>
</dbReference>
<dbReference type="InterPro" id="IPR050366">
    <property type="entry name" value="BP-dependent_transpt_permease"/>
</dbReference>
<name>A0ABP3RCE6_9PROT</name>